<dbReference type="Gene3D" id="3.80.10.10">
    <property type="entry name" value="Ribonuclease Inhibitor"/>
    <property type="match status" value="1"/>
</dbReference>
<dbReference type="SUPFAM" id="SSF52047">
    <property type="entry name" value="RNI-like"/>
    <property type="match status" value="1"/>
</dbReference>
<dbReference type="PANTHER" id="PTHR14224:SF9">
    <property type="entry name" value="LEUCINE-RICH REPEAT-CONTAINING PROTEIN 14"/>
    <property type="match status" value="1"/>
</dbReference>
<comment type="subcellular location">
    <subcellularLocation>
        <location evidence="1">Cytoplasm</location>
    </subcellularLocation>
</comment>
<feature type="non-terminal residue" evidence="7">
    <location>
        <position position="1"/>
    </location>
</feature>
<dbReference type="OrthoDB" id="6479713at2759"/>
<evidence type="ECO:0000256" key="3">
    <source>
        <dbReference type="ARBA" id="ARBA00014228"/>
    </source>
</evidence>
<keyword evidence="5" id="KW-0433">Leucine-rich repeat</keyword>
<dbReference type="AlphaFoldDB" id="V8NIQ6"/>
<dbReference type="EMBL" id="AZIM01003410">
    <property type="protein sequence ID" value="ETE62169.1"/>
    <property type="molecule type" value="Genomic_DNA"/>
</dbReference>
<keyword evidence="8" id="KW-1185">Reference proteome</keyword>
<evidence type="ECO:0000256" key="6">
    <source>
        <dbReference type="ARBA" id="ARBA00022737"/>
    </source>
</evidence>
<evidence type="ECO:0000256" key="4">
    <source>
        <dbReference type="ARBA" id="ARBA00022490"/>
    </source>
</evidence>
<proteinExistence type="inferred from homology"/>
<evidence type="ECO:0000313" key="7">
    <source>
        <dbReference type="EMBL" id="ETE62169.1"/>
    </source>
</evidence>
<evidence type="ECO:0000256" key="5">
    <source>
        <dbReference type="ARBA" id="ARBA00022614"/>
    </source>
</evidence>
<evidence type="ECO:0000256" key="2">
    <source>
        <dbReference type="ARBA" id="ARBA00009552"/>
    </source>
</evidence>
<evidence type="ECO:0000256" key="1">
    <source>
        <dbReference type="ARBA" id="ARBA00004496"/>
    </source>
</evidence>
<keyword evidence="4" id="KW-0963">Cytoplasm</keyword>
<protein>
    <recommendedName>
        <fullName evidence="3">Leucine-rich repeat-containing protein 14</fullName>
    </recommendedName>
</protein>
<dbReference type="InterPro" id="IPR032675">
    <property type="entry name" value="LRR_dom_sf"/>
</dbReference>
<dbReference type="Proteomes" id="UP000018936">
    <property type="component" value="Unassembled WGS sequence"/>
</dbReference>
<gene>
    <name evidence="7" type="primary">lrrc14</name>
    <name evidence="7" type="ORF">L345_12075</name>
</gene>
<dbReference type="InterPro" id="IPR001611">
    <property type="entry name" value="Leu-rich_rpt"/>
</dbReference>
<comment type="similarity">
    <text evidence="2">Belongs to the PRAME family. LRRC14 subfamily.</text>
</comment>
<comment type="caution">
    <text evidence="7">The sequence shown here is derived from an EMBL/GenBank/DDBJ whole genome shotgun (WGS) entry which is preliminary data.</text>
</comment>
<dbReference type="Pfam" id="PF13516">
    <property type="entry name" value="LRR_6"/>
    <property type="match status" value="1"/>
</dbReference>
<name>V8NIQ6_OPHHA</name>
<dbReference type="InterPro" id="IPR050694">
    <property type="entry name" value="LRRC14/PRAME"/>
</dbReference>
<accession>V8NIQ6</accession>
<dbReference type="FunFam" id="3.80.10.10:FF:000119">
    <property type="entry name" value="Leucine-rich repeat-containing 14 isoform b"/>
    <property type="match status" value="1"/>
</dbReference>
<sequence>LEVLNLLFWIQWESLRSPFPKEIRVSSEHLSVEKKILLSQDIRKLPGLRPSGSQPLHPVAAMYSLVFLCAQKVVSHYTTLQDALGFLPKELYPVLFKAAFMDKRTPSLQQLVQTWPFPVLSFQKLLRKCQHCERALIREKPNKLCIQAIILGVVTYLMKMLEDRTCSKRSFFITCDSYTWLLKPLHVKIKILDMTGLQDEGHGPESMSLWSRTVTLAKACLDVSKQQSKCLKRSSKRRKGPYSSSVALPAPQPVSVDVWVDLFVNSTSYVVLKDALQINSGNALRLRCRDFRAEELSIASTVGLLEFLDPAGVRQVDLRFNNLGLSGLRVVLPHLTKFTNLASLKLPYSNIDVRRLTVGMEGSLQYFATQLSRLTCLKELNLGSSRLSGKLRQLLGDLRSPLESLELAFCYLLPNDFAYLSQSLHTSALKKLDLSGNNLSDSLLQPLQGLLTEAASSLLHLDIMECRLMDSHLNLLLPALCRCTRLRYLGVFGNPISAKGVKNLLHKTVGLLDLRLVIYPYPVDCYGDDLPWPPTSSNLLNGSVDEEKFSRVSNELQQMLLSANRGDAIWTTNLCRHNSLDYFSL</sequence>
<organism evidence="7 8">
    <name type="scientific">Ophiophagus hannah</name>
    <name type="common">King cobra</name>
    <name type="synonym">Naja hannah</name>
    <dbReference type="NCBI Taxonomy" id="8665"/>
    <lineage>
        <taxon>Eukaryota</taxon>
        <taxon>Metazoa</taxon>
        <taxon>Chordata</taxon>
        <taxon>Craniata</taxon>
        <taxon>Vertebrata</taxon>
        <taxon>Euteleostomi</taxon>
        <taxon>Lepidosauria</taxon>
        <taxon>Squamata</taxon>
        <taxon>Bifurcata</taxon>
        <taxon>Unidentata</taxon>
        <taxon>Episquamata</taxon>
        <taxon>Toxicofera</taxon>
        <taxon>Serpentes</taxon>
        <taxon>Colubroidea</taxon>
        <taxon>Elapidae</taxon>
        <taxon>Elapinae</taxon>
        <taxon>Ophiophagus</taxon>
    </lineage>
</organism>
<evidence type="ECO:0000313" key="8">
    <source>
        <dbReference type="Proteomes" id="UP000018936"/>
    </source>
</evidence>
<dbReference type="PROSITE" id="PS51450">
    <property type="entry name" value="LRR"/>
    <property type="match status" value="1"/>
</dbReference>
<reference evidence="7 8" key="1">
    <citation type="journal article" date="2013" name="Proc. Natl. Acad. Sci. U.S.A.">
        <title>The king cobra genome reveals dynamic gene evolution and adaptation in the snake venom system.</title>
        <authorList>
            <person name="Vonk F.J."/>
            <person name="Casewell N.R."/>
            <person name="Henkel C.V."/>
            <person name="Heimberg A.M."/>
            <person name="Jansen H.J."/>
            <person name="McCleary R.J."/>
            <person name="Kerkkamp H.M."/>
            <person name="Vos R.A."/>
            <person name="Guerreiro I."/>
            <person name="Calvete J.J."/>
            <person name="Wuster W."/>
            <person name="Woods A.E."/>
            <person name="Logan J.M."/>
            <person name="Harrison R.A."/>
            <person name="Castoe T.A."/>
            <person name="de Koning A.P."/>
            <person name="Pollock D.D."/>
            <person name="Yandell M."/>
            <person name="Calderon D."/>
            <person name="Renjifo C."/>
            <person name="Currier R.B."/>
            <person name="Salgado D."/>
            <person name="Pla D."/>
            <person name="Sanz L."/>
            <person name="Hyder A.S."/>
            <person name="Ribeiro J.M."/>
            <person name="Arntzen J.W."/>
            <person name="van den Thillart G.E."/>
            <person name="Boetzer M."/>
            <person name="Pirovano W."/>
            <person name="Dirks R.P."/>
            <person name="Spaink H.P."/>
            <person name="Duboule D."/>
            <person name="McGlinn E."/>
            <person name="Kini R.M."/>
            <person name="Richardson M.K."/>
        </authorList>
    </citation>
    <scope>NUCLEOTIDE SEQUENCE</scope>
    <source>
        <tissue evidence="7">Blood</tissue>
    </source>
</reference>
<keyword evidence="6" id="KW-0677">Repeat</keyword>
<dbReference type="GO" id="GO:0005737">
    <property type="term" value="C:cytoplasm"/>
    <property type="evidence" value="ECO:0007669"/>
    <property type="project" value="UniProtKB-SubCell"/>
</dbReference>
<dbReference type="PANTHER" id="PTHR14224">
    <property type="entry name" value="SIMILAR TO PREFERENTIALLY EXPRESSED ANTIGEN IN MELANOMA-LIKE 3"/>
    <property type="match status" value="1"/>
</dbReference>